<gene>
    <name evidence="11" type="ORF">PICMEDRAFT_70477</name>
</gene>
<dbReference type="Gene3D" id="1.10.150.710">
    <property type="entry name" value="Glutamate cysteine ligase subdomain"/>
    <property type="match status" value="1"/>
</dbReference>
<organism evidence="11 12">
    <name type="scientific">Pichia membranifaciens NRRL Y-2026</name>
    <dbReference type="NCBI Taxonomy" id="763406"/>
    <lineage>
        <taxon>Eukaryota</taxon>
        <taxon>Fungi</taxon>
        <taxon>Dikarya</taxon>
        <taxon>Ascomycota</taxon>
        <taxon>Saccharomycotina</taxon>
        <taxon>Pichiomycetes</taxon>
        <taxon>Pichiales</taxon>
        <taxon>Pichiaceae</taxon>
        <taxon>Pichia</taxon>
    </lineage>
</organism>
<dbReference type="AlphaFoldDB" id="A0A1E3NS40"/>
<evidence type="ECO:0000256" key="6">
    <source>
        <dbReference type="ARBA" id="ARBA00022741"/>
    </source>
</evidence>
<dbReference type="Gene3D" id="3.30.590.50">
    <property type="match status" value="2"/>
</dbReference>
<dbReference type="GeneID" id="30180338"/>
<evidence type="ECO:0000256" key="8">
    <source>
        <dbReference type="ARBA" id="ARBA00030585"/>
    </source>
</evidence>
<dbReference type="PANTHER" id="PTHR11164:SF0">
    <property type="entry name" value="GLUTAMATE--CYSTEINE LIGASE CATALYTIC SUBUNIT"/>
    <property type="match status" value="1"/>
</dbReference>
<keyword evidence="6 10" id="KW-0547">Nucleotide-binding</keyword>
<dbReference type="GO" id="GO:0006750">
    <property type="term" value="P:glutathione biosynthetic process"/>
    <property type="evidence" value="ECO:0007669"/>
    <property type="project" value="UniProtKB-UniRule"/>
</dbReference>
<evidence type="ECO:0000256" key="7">
    <source>
        <dbReference type="ARBA" id="ARBA00022840"/>
    </source>
</evidence>
<evidence type="ECO:0000256" key="5">
    <source>
        <dbReference type="ARBA" id="ARBA00022684"/>
    </source>
</evidence>
<dbReference type="EMBL" id="KV454001">
    <property type="protein sequence ID" value="ODQ48882.1"/>
    <property type="molecule type" value="Genomic_DNA"/>
</dbReference>
<evidence type="ECO:0000313" key="12">
    <source>
        <dbReference type="Proteomes" id="UP000094455"/>
    </source>
</evidence>
<comment type="similarity">
    <text evidence="2 10">Belongs to the glutamate--cysteine ligase type 3 family.</text>
</comment>
<dbReference type="FunFam" id="3.30.590.50:FF:000002">
    <property type="entry name" value="Glutamate--cysteine ligase catalytic subunit"/>
    <property type="match status" value="1"/>
</dbReference>
<dbReference type="GO" id="GO:0042542">
    <property type="term" value="P:response to hydrogen peroxide"/>
    <property type="evidence" value="ECO:0007669"/>
    <property type="project" value="EnsemblFungi"/>
</dbReference>
<comment type="pathway">
    <text evidence="1 10">Sulfur metabolism; glutathione biosynthesis; glutathione from L-cysteine and L-glutamate: step 1/2.</text>
</comment>
<dbReference type="UniPathway" id="UPA00142">
    <property type="reaction ID" value="UER00209"/>
</dbReference>
<evidence type="ECO:0000256" key="4">
    <source>
        <dbReference type="ARBA" id="ARBA00022598"/>
    </source>
</evidence>
<proteinExistence type="inferred from homology"/>
<dbReference type="GO" id="GO:0046686">
    <property type="term" value="P:response to cadmium ion"/>
    <property type="evidence" value="ECO:0007669"/>
    <property type="project" value="EnsemblFungi"/>
</dbReference>
<dbReference type="InterPro" id="IPR004308">
    <property type="entry name" value="GCS"/>
</dbReference>
<evidence type="ECO:0000256" key="2">
    <source>
        <dbReference type="ARBA" id="ARBA00008100"/>
    </source>
</evidence>
<dbReference type="STRING" id="763406.A0A1E3NS40"/>
<dbReference type="Pfam" id="PF03074">
    <property type="entry name" value="GCS"/>
    <property type="match status" value="1"/>
</dbReference>
<protein>
    <recommendedName>
        <fullName evidence="3 10">Glutamate--cysteine ligase</fullName>
        <ecNumber evidence="3 10">6.3.2.2</ecNumber>
    </recommendedName>
    <alternativeName>
        <fullName evidence="9 10">Gamma-ECS</fullName>
    </alternativeName>
    <alternativeName>
        <fullName evidence="8 10">Gamma-glutamylcysteine synthetase</fullName>
    </alternativeName>
</protein>
<evidence type="ECO:0000313" key="11">
    <source>
        <dbReference type="EMBL" id="ODQ48882.1"/>
    </source>
</evidence>
<dbReference type="PANTHER" id="PTHR11164">
    <property type="entry name" value="GLUTAMATE CYSTEINE LIGASE"/>
    <property type="match status" value="1"/>
</dbReference>
<comment type="catalytic activity">
    <reaction evidence="10">
        <text>L-cysteine + L-glutamate + ATP = gamma-L-glutamyl-L-cysteine + ADP + phosphate + H(+)</text>
        <dbReference type="Rhea" id="RHEA:13285"/>
        <dbReference type="ChEBI" id="CHEBI:15378"/>
        <dbReference type="ChEBI" id="CHEBI:29985"/>
        <dbReference type="ChEBI" id="CHEBI:30616"/>
        <dbReference type="ChEBI" id="CHEBI:35235"/>
        <dbReference type="ChEBI" id="CHEBI:43474"/>
        <dbReference type="ChEBI" id="CHEBI:58173"/>
        <dbReference type="ChEBI" id="CHEBI:456216"/>
        <dbReference type="EC" id="6.3.2.2"/>
    </reaction>
</comment>
<dbReference type="OrthoDB" id="7939818at2759"/>
<sequence length="665" mass="76000">MGLLSLGTPLHWNDSKKYADHVRSNGVIQLLNSYKISQGRENDKFYWGDEIEYMMISLDEASRSLKLSIDHDYVLTNLSEDGKNYQAALDNDVLFHPEYGRFMLEATPLNPYDGTSLGDYFKVENNMHRRRFLAIKEIQSENVYPLTLTAFPLMGVDDFCSPSTLPKGCASKSLFLPDEIINKHVRFPTLTANIRRRRGQKVAINIPLYKDKNTRSLDAADPSIPKRELFPYSDNEPHLSAVNPAAKPGHIYMDSMGFGMGSSCLQVTMQAKNLSEARYLFDSLVNIAPLMLAVTAAAPIFRGHLADQDVRWNVISGAVDDRTPFERNEAPLENHPLYGGQTDVEVQKSMLRIPKSRYDSIDQYLGGTEFYKSSYNDLNAPINKKVYDKLLESGLDEELSRHFGHLFIRDPLVLFSERIEQDNETEMDHFENIQSTNWQTLRFKVPSQDSVPNSNKPGWRIELRPMEISLTDFENAAYSVFSVLLSRAYIHYRFNNYLNISLVEDNMKRAHHRDAINREKFYVRTNIEDSGDAYVQELTLDEIFNGSEKRKFKGLIPIVKDFVAVEFGHDANPDDLEKLDMYLELISGRASGATPTTATYFRKLISEHPDYKYDSIVPESAAFDLCLFAKKLSEYNPTTVRQFFGDKIGNWLIAHGYSSIFAKLD</sequence>
<dbReference type="InterPro" id="IPR014746">
    <property type="entry name" value="Gln_synth/guanido_kin_cat_dom"/>
</dbReference>
<dbReference type="Gene3D" id="1.10.8.960">
    <property type="match status" value="1"/>
</dbReference>
<dbReference type="Proteomes" id="UP000094455">
    <property type="component" value="Unassembled WGS sequence"/>
</dbReference>
<keyword evidence="4 10" id="KW-0436">Ligase</keyword>
<dbReference type="GO" id="GO:0005737">
    <property type="term" value="C:cytoplasm"/>
    <property type="evidence" value="ECO:0007669"/>
    <property type="project" value="EnsemblFungi"/>
</dbReference>
<evidence type="ECO:0000256" key="9">
    <source>
        <dbReference type="ARBA" id="ARBA00032122"/>
    </source>
</evidence>
<evidence type="ECO:0000256" key="3">
    <source>
        <dbReference type="ARBA" id="ARBA00012220"/>
    </source>
</evidence>
<keyword evidence="7 10" id="KW-0067">ATP-binding</keyword>
<dbReference type="SUPFAM" id="SSF55931">
    <property type="entry name" value="Glutamine synthetase/guanido kinase"/>
    <property type="match status" value="1"/>
</dbReference>
<dbReference type="EC" id="6.3.2.2" evidence="3 10"/>
<accession>A0A1E3NS40</accession>
<dbReference type="GO" id="GO:0005524">
    <property type="term" value="F:ATP binding"/>
    <property type="evidence" value="ECO:0007669"/>
    <property type="project" value="UniProtKB-UniRule"/>
</dbReference>
<dbReference type="GO" id="GO:0004357">
    <property type="term" value="F:glutamate-cysteine ligase activity"/>
    <property type="evidence" value="ECO:0007669"/>
    <property type="project" value="UniProtKB-UniRule"/>
</dbReference>
<evidence type="ECO:0000256" key="10">
    <source>
        <dbReference type="RuleBase" id="RU367135"/>
    </source>
</evidence>
<keyword evidence="12" id="KW-1185">Reference proteome</keyword>
<dbReference type="RefSeq" id="XP_019019995.1">
    <property type="nucleotide sequence ID" value="XM_019163651.1"/>
</dbReference>
<keyword evidence="5 10" id="KW-0317">Glutathione biosynthesis</keyword>
<reference evidence="11 12" key="1">
    <citation type="journal article" date="2016" name="Proc. Natl. Acad. Sci. U.S.A.">
        <title>Comparative genomics of biotechnologically important yeasts.</title>
        <authorList>
            <person name="Riley R."/>
            <person name="Haridas S."/>
            <person name="Wolfe K.H."/>
            <person name="Lopes M.R."/>
            <person name="Hittinger C.T."/>
            <person name="Goeker M."/>
            <person name="Salamov A.A."/>
            <person name="Wisecaver J.H."/>
            <person name="Long T.M."/>
            <person name="Calvey C.H."/>
            <person name="Aerts A.L."/>
            <person name="Barry K.W."/>
            <person name="Choi C."/>
            <person name="Clum A."/>
            <person name="Coughlan A.Y."/>
            <person name="Deshpande S."/>
            <person name="Douglass A.P."/>
            <person name="Hanson S.J."/>
            <person name="Klenk H.-P."/>
            <person name="LaButti K.M."/>
            <person name="Lapidus A."/>
            <person name="Lindquist E.A."/>
            <person name="Lipzen A.M."/>
            <person name="Meier-Kolthoff J.P."/>
            <person name="Ohm R.A."/>
            <person name="Otillar R.P."/>
            <person name="Pangilinan J.L."/>
            <person name="Peng Y."/>
            <person name="Rokas A."/>
            <person name="Rosa C.A."/>
            <person name="Scheuner C."/>
            <person name="Sibirny A.A."/>
            <person name="Slot J.C."/>
            <person name="Stielow J.B."/>
            <person name="Sun H."/>
            <person name="Kurtzman C.P."/>
            <person name="Blackwell M."/>
            <person name="Grigoriev I.V."/>
            <person name="Jeffries T.W."/>
        </authorList>
    </citation>
    <scope>NUCLEOTIDE SEQUENCE [LARGE SCALE GENOMIC DNA]</scope>
    <source>
        <strain evidence="11 12">NRRL Y-2026</strain>
    </source>
</reference>
<name>A0A1E3NS40_9ASCO</name>
<evidence type="ECO:0000256" key="1">
    <source>
        <dbReference type="ARBA" id="ARBA00005006"/>
    </source>
</evidence>